<evidence type="ECO:0000256" key="1">
    <source>
        <dbReference type="SAM" id="MobiDB-lite"/>
    </source>
</evidence>
<sequence>MHCMDVTPKKLMRHRALPGQAAKLLSHSCHLVSPHGFKTRLPSRPFAPFLFQQIKQVQEPSSLGNSIPKPRQTSQPAELNHQRKLPQSSHPKHHNGVLPQKLRRSFPHLSIIPVSPRREVVQHQKPHKAAEYPSRTIKISRRPHARRRETLQENPRRTQQERDRRCADIQRLSHGVDVMGTSLPRMLDVKWVDCNKNL</sequence>
<feature type="region of interest" description="Disordered" evidence="1">
    <location>
        <begin position="118"/>
        <end position="164"/>
    </location>
</feature>
<protein>
    <submittedName>
        <fullName evidence="2">Uncharacterized protein</fullName>
    </submittedName>
</protein>
<reference evidence="2" key="1">
    <citation type="submission" date="2023-06" db="EMBL/GenBank/DDBJ databases">
        <title>Genome-scale phylogeny and comparative genomics of the fungal order Sordariales.</title>
        <authorList>
            <consortium name="Lawrence Berkeley National Laboratory"/>
            <person name="Hensen N."/>
            <person name="Bonometti L."/>
            <person name="Westerberg I."/>
            <person name="Brannstrom I.O."/>
            <person name="Guillou S."/>
            <person name="Cros-Aarteil S."/>
            <person name="Calhoun S."/>
            <person name="Haridas S."/>
            <person name="Kuo A."/>
            <person name="Mondo S."/>
            <person name="Pangilinan J."/>
            <person name="Riley R."/>
            <person name="Labutti K."/>
            <person name="Andreopoulos B."/>
            <person name="Lipzen A."/>
            <person name="Chen C."/>
            <person name="Yanf M."/>
            <person name="Daum C."/>
            <person name="Ng V."/>
            <person name="Clum A."/>
            <person name="Steindorff A."/>
            <person name="Ohm R."/>
            <person name="Martin F."/>
            <person name="Silar P."/>
            <person name="Natvig D."/>
            <person name="Lalanne C."/>
            <person name="Gautier V."/>
            <person name="Ament-Velasquez S.L."/>
            <person name="Kruys A."/>
            <person name="Hutchinson M.I."/>
            <person name="Powell A.J."/>
            <person name="Barry K."/>
            <person name="Miller A.N."/>
            <person name="Grigoriev I.V."/>
            <person name="Debuchy R."/>
            <person name="Gladieux P."/>
            <person name="Thoren M.H."/>
            <person name="Johannesson H."/>
        </authorList>
    </citation>
    <scope>NUCLEOTIDE SEQUENCE</scope>
    <source>
        <strain evidence="2">CBS 606.72</strain>
    </source>
</reference>
<feature type="compositionally biased region" description="Basic residues" evidence="1">
    <location>
        <begin position="90"/>
        <end position="103"/>
    </location>
</feature>
<feature type="region of interest" description="Disordered" evidence="1">
    <location>
        <begin position="60"/>
        <end position="103"/>
    </location>
</feature>
<dbReference type="EMBL" id="JAULSU010000002">
    <property type="protein sequence ID" value="KAK0625955.1"/>
    <property type="molecule type" value="Genomic_DNA"/>
</dbReference>
<dbReference type="AlphaFoldDB" id="A0AA40C5M4"/>
<organism evidence="2 3">
    <name type="scientific">Immersiella caudata</name>
    <dbReference type="NCBI Taxonomy" id="314043"/>
    <lineage>
        <taxon>Eukaryota</taxon>
        <taxon>Fungi</taxon>
        <taxon>Dikarya</taxon>
        <taxon>Ascomycota</taxon>
        <taxon>Pezizomycotina</taxon>
        <taxon>Sordariomycetes</taxon>
        <taxon>Sordariomycetidae</taxon>
        <taxon>Sordariales</taxon>
        <taxon>Lasiosphaeriaceae</taxon>
        <taxon>Immersiella</taxon>
    </lineage>
</organism>
<keyword evidence="3" id="KW-1185">Reference proteome</keyword>
<evidence type="ECO:0000313" key="2">
    <source>
        <dbReference type="EMBL" id="KAK0625955.1"/>
    </source>
</evidence>
<gene>
    <name evidence="2" type="ORF">B0T14DRAFT_508823</name>
</gene>
<feature type="compositionally biased region" description="Polar residues" evidence="1">
    <location>
        <begin position="60"/>
        <end position="77"/>
    </location>
</feature>
<name>A0AA40C5M4_9PEZI</name>
<feature type="compositionally biased region" description="Basic and acidic residues" evidence="1">
    <location>
        <begin position="148"/>
        <end position="164"/>
    </location>
</feature>
<accession>A0AA40C5M4</accession>
<dbReference type="Proteomes" id="UP001175000">
    <property type="component" value="Unassembled WGS sequence"/>
</dbReference>
<comment type="caution">
    <text evidence="2">The sequence shown here is derived from an EMBL/GenBank/DDBJ whole genome shotgun (WGS) entry which is preliminary data.</text>
</comment>
<evidence type="ECO:0000313" key="3">
    <source>
        <dbReference type="Proteomes" id="UP001175000"/>
    </source>
</evidence>
<feature type="compositionally biased region" description="Basic residues" evidence="1">
    <location>
        <begin position="138"/>
        <end position="147"/>
    </location>
</feature>
<proteinExistence type="predicted"/>